<proteinExistence type="predicted"/>
<organism evidence="2 3">
    <name type="scientific">Riccia fluitans</name>
    <dbReference type="NCBI Taxonomy" id="41844"/>
    <lineage>
        <taxon>Eukaryota</taxon>
        <taxon>Viridiplantae</taxon>
        <taxon>Streptophyta</taxon>
        <taxon>Embryophyta</taxon>
        <taxon>Marchantiophyta</taxon>
        <taxon>Marchantiopsida</taxon>
        <taxon>Marchantiidae</taxon>
        <taxon>Marchantiales</taxon>
        <taxon>Ricciaceae</taxon>
        <taxon>Riccia</taxon>
    </lineage>
</organism>
<evidence type="ECO:0000313" key="2">
    <source>
        <dbReference type="EMBL" id="KAL2645167.1"/>
    </source>
</evidence>
<feature type="region of interest" description="Disordered" evidence="1">
    <location>
        <begin position="1"/>
        <end position="26"/>
    </location>
</feature>
<name>A0ABD1ZFL4_9MARC</name>
<comment type="caution">
    <text evidence="2">The sequence shown here is derived from an EMBL/GenBank/DDBJ whole genome shotgun (WGS) entry which is preliminary data.</text>
</comment>
<evidence type="ECO:0000256" key="1">
    <source>
        <dbReference type="SAM" id="MobiDB-lite"/>
    </source>
</evidence>
<gene>
    <name evidence="2" type="ORF">R1flu_012754</name>
</gene>
<dbReference type="AlphaFoldDB" id="A0ABD1ZFL4"/>
<dbReference type="EMBL" id="JBHFFA010000002">
    <property type="protein sequence ID" value="KAL2645167.1"/>
    <property type="molecule type" value="Genomic_DNA"/>
</dbReference>
<evidence type="ECO:0000313" key="3">
    <source>
        <dbReference type="Proteomes" id="UP001605036"/>
    </source>
</evidence>
<keyword evidence="3" id="KW-1185">Reference proteome</keyword>
<sequence length="146" mass="16943">MKENPGSHRRKRKCNDVPPPKYHNTNPSRLHALIELTTRIWLDRNVRVFQDRSTNTPLIVSLVEASRTVEADMSIDDKVDRWIRGQEGLETIKTWIEVQESLAATTRRSHEELVRELLENEEVIVVNSQRSEEKIVLGTNSHSVHE</sequence>
<protein>
    <submittedName>
        <fullName evidence="2">Uncharacterized protein</fullName>
    </submittedName>
</protein>
<reference evidence="2 3" key="1">
    <citation type="submission" date="2024-09" db="EMBL/GenBank/DDBJ databases">
        <title>Chromosome-scale assembly of Riccia fluitans.</title>
        <authorList>
            <person name="Paukszto L."/>
            <person name="Sawicki J."/>
            <person name="Karawczyk K."/>
            <person name="Piernik-Szablinska J."/>
            <person name="Szczecinska M."/>
            <person name="Mazdziarz M."/>
        </authorList>
    </citation>
    <scope>NUCLEOTIDE SEQUENCE [LARGE SCALE GENOMIC DNA]</scope>
    <source>
        <strain evidence="2">Rf_01</strain>
        <tissue evidence="2">Aerial parts of the thallus</tissue>
    </source>
</reference>
<accession>A0ABD1ZFL4</accession>
<dbReference type="Proteomes" id="UP001605036">
    <property type="component" value="Unassembled WGS sequence"/>
</dbReference>